<dbReference type="SUPFAM" id="SSF55073">
    <property type="entry name" value="Nucleotide cyclase"/>
    <property type="match status" value="1"/>
</dbReference>
<dbReference type="EMBL" id="JBHSDU010000003">
    <property type="protein sequence ID" value="MFC4309093.1"/>
    <property type="molecule type" value="Genomic_DNA"/>
</dbReference>
<proteinExistence type="predicted"/>
<dbReference type="PROSITE" id="PS50125">
    <property type="entry name" value="GUANYLATE_CYCLASE_2"/>
    <property type="match status" value="1"/>
</dbReference>
<organism evidence="3 4">
    <name type="scientific">Steroidobacter flavus</name>
    <dbReference type="NCBI Taxonomy" id="1842136"/>
    <lineage>
        <taxon>Bacteria</taxon>
        <taxon>Pseudomonadati</taxon>
        <taxon>Pseudomonadota</taxon>
        <taxon>Gammaproteobacteria</taxon>
        <taxon>Steroidobacterales</taxon>
        <taxon>Steroidobacteraceae</taxon>
        <taxon>Steroidobacter</taxon>
    </lineage>
</organism>
<accession>A0ABV8SQ68</accession>
<name>A0ABV8SQ68_9GAMM</name>
<evidence type="ECO:0000313" key="4">
    <source>
        <dbReference type="Proteomes" id="UP001595904"/>
    </source>
</evidence>
<dbReference type="InterPro" id="IPR001054">
    <property type="entry name" value="A/G_cyclase"/>
</dbReference>
<protein>
    <recommendedName>
        <fullName evidence="2">Guanylate cyclase domain-containing protein</fullName>
    </recommendedName>
</protein>
<evidence type="ECO:0000313" key="3">
    <source>
        <dbReference type="EMBL" id="MFC4309093.1"/>
    </source>
</evidence>
<dbReference type="Gene3D" id="3.30.70.1230">
    <property type="entry name" value="Nucleotide cyclase"/>
    <property type="match status" value="1"/>
</dbReference>
<evidence type="ECO:0000256" key="1">
    <source>
        <dbReference type="SAM" id="MobiDB-lite"/>
    </source>
</evidence>
<comment type="caution">
    <text evidence="3">The sequence shown here is derived from an EMBL/GenBank/DDBJ whole genome shotgun (WGS) entry which is preliminary data.</text>
</comment>
<reference evidence="4" key="1">
    <citation type="journal article" date="2019" name="Int. J. Syst. Evol. Microbiol.">
        <title>The Global Catalogue of Microorganisms (GCM) 10K type strain sequencing project: providing services to taxonomists for standard genome sequencing and annotation.</title>
        <authorList>
            <consortium name="The Broad Institute Genomics Platform"/>
            <consortium name="The Broad Institute Genome Sequencing Center for Infectious Disease"/>
            <person name="Wu L."/>
            <person name="Ma J."/>
        </authorList>
    </citation>
    <scope>NUCLEOTIDE SEQUENCE [LARGE SCALE GENOMIC DNA]</scope>
    <source>
        <strain evidence="4">CGMCC 1.10759</strain>
    </source>
</reference>
<evidence type="ECO:0000259" key="2">
    <source>
        <dbReference type="PROSITE" id="PS50125"/>
    </source>
</evidence>
<sequence length="320" mass="35920">MERDTSADHEEDQGKDRRWGRMDFQTEFVPIDKANGTFQVRMRPDPRRYDRTEHDGKPHYFDKYLRVLIPEDLILGEGKRQLEGLPLYFLSSSIDSTAEYASARSNALGEELRGGSYSPPHQKALQHKSAVSSPTPKELVFLSVDICGGSALRRNNRERFDRAYKIFIRELGTVVGQFNGTIYKATGDGFIAYIDHPSFTSRSDQAVDLGLTLLAVLCRSINPALREAGLPELAIRVGADTGIVSFRKLEVPTTGFSEVEIASDALNRAVKIQESADENLFRIGRDLYELVHVGWLERATEVPFDGASVGMPDYRVYEVI</sequence>
<dbReference type="Proteomes" id="UP001595904">
    <property type="component" value="Unassembled WGS sequence"/>
</dbReference>
<dbReference type="InterPro" id="IPR029787">
    <property type="entry name" value="Nucleotide_cyclase"/>
</dbReference>
<dbReference type="RefSeq" id="WP_380596156.1">
    <property type="nucleotide sequence ID" value="NZ_JBHSDU010000003.1"/>
</dbReference>
<feature type="region of interest" description="Disordered" evidence="1">
    <location>
        <begin position="110"/>
        <end position="131"/>
    </location>
</feature>
<feature type="domain" description="Guanylate cyclase" evidence="2">
    <location>
        <begin position="140"/>
        <end position="273"/>
    </location>
</feature>
<gene>
    <name evidence="3" type="ORF">ACFPN2_08385</name>
</gene>
<keyword evidence="4" id="KW-1185">Reference proteome</keyword>